<feature type="compositionally biased region" description="Polar residues" evidence="4">
    <location>
        <begin position="899"/>
        <end position="929"/>
    </location>
</feature>
<dbReference type="SMART" id="SM00320">
    <property type="entry name" value="WD40"/>
    <property type="match status" value="5"/>
</dbReference>
<feature type="compositionally biased region" description="Polar residues" evidence="4">
    <location>
        <begin position="874"/>
        <end position="892"/>
    </location>
</feature>
<dbReference type="InterPro" id="IPR036047">
    <property type="entry name" value="F-box-like_dom_sf"/>
</dbReference>
<evidence type="ECO:0000313" key="7">
    <source>
        <dbReference type="Proteomes" id="UP000726737"/>
    </source>
</evidence>
<dbReference type="AlphaFoldDB" id="A0A9P6QC13"/>
<dbReference type="SUPFAM" id="SSF81383">
    <property type="entry name" value="F-box domain"/>
    <property type="match status" value="1"/>
</dbReference>
<accession>A0A9P6QC13</accession>
<keyword evidence="1 3" id="KW-0853">WD repeat</keyword>
<dbReference type="InterPro" id="IPR001810">
    <property type="entry name" value="F-box_dom"/>
</dbReference>
<evidence type="ECO:0000256" key="2">
    <source>
        <dbReference type="ARBA" id="ARBA00022737"/>
    </source>
</evidence>
<dbReference type="InterPro" id="IPR001680">
    <property type="entry name" value="WD40_rpt"/>
</dbReference>
<dbReference type="OrthoDB" id="1065058at2759"/>
<feature type="compositionally biased region" description="Basic and acidic residues" evidence="4">
    <location>
        <begin position="55"/>
        <end position="70"/>
    </location>
</feature>
<gene>
    <name evidence="6" type="ORF">BG011_005580</name>
</gene>
<dbReference type="PROSITE" id="PS00678">
    <property type="entry name" value="WD_REPEATS_1"/>
    <property type="match status" value="1"/>
</dbReference>
<dbReference type="Gene3D" id="1.20.1280.50">
    <property type="match status" value="1"/>
</dbReference>
<feature type="region of interest" description="Disordered" evidence="4">
    <location>
        <begin position="801"/>
        <end position="830"/>
    </location>
</feature>
<protein>
    <recommendedName>
        <fullName evidence="5">F-box domain-containing protein</fullName>
    </recommendedName>
</protein>
<dbReference type="PANTHER" id="PTHR47438:SF1">
    <property type="entry name" value="PHOSPHATE METABOLISM PROTEIN 8-RELATED"/>
    <property type="match status" value="1"/>
</dbReference>
<evidence type="ECO:0000256" key="3">
    <source>
        <dbReference type="PROSITE-ProRule" id="PRU00221"/>
    </source>
</evidence>
<feature type="domain" description="F-box" evidence="5">
    <location>
        <begin position="209"/>
        <end position="238"/>
    </location>
</feature>
<dbReference type="InterPro" id="IPR036322">
    <property type="entry name" value="WD40_repeat_dom_sf"/>
</dbReference>
<dbReference type="PANTHER" id="PTHR47438">
    <property type="entry name" value="PHOSPHATE METABOLISM PROTEIN 8-RELATED"/>
    <property type="match status" value="1"/>
</dbReference>
<dbReference type="PROSITE" id="PS50082">
    <property type="entry name" value="WD_REPEATS_2"/>
    <property type="match status" value="2"/>
</dbReference>
<sequence length="1024" mass="112553">MSTDSSTYSYPKEPICNTIDRRWRSDLSLSSPSHHQTRSSRCSSRSIESDEDAVERERHLHSDASAEKSTRIQSETPPATFEMLMKKITDQRTKLEALHSGAQILEEDAMILDETLEEGHVSMGVAWQESQRVVLGWEHTVAKCEPLDVLQKRPSMLSTLIQGMSWQDKKDLFEQLVANCCPRETYQLQHQITVRHGSVLGFDLLEESPLDISMLIMKHLSFADLSSCRMVSRAWQRKATAFEVVLSAIKRLSYNEDLAMMEPVGQSRKNWNQLCRVQERESRWKKGNPVSVHPILGHTSYVTSVKDCGEWIVSGGYDEKVRLWEAATGKCVKIWEVDSAVSYVEALVDPKLSGGGVVVAAFIDVGLVKVWSLQGPLKMQTLSGHQKGVRAMAINDKYLVTAGFDQTVLVWSWLDGRRVASFRAHNEAILGVHLFNNTVFTFCIDATLRVFDIPSRALLHQVKLFDVQHGSSLQWSYLQDKTFLTSTNKTVYVWQLEHLETLVRQQQHLPCGVLATAPALSSDSSESKRNCTPPLTPPRATLCSAPTLSLTSSGSNSSNFYLCKTASSSSSFQGTHSDSTVLETRIKPCLTAILSMNTDMWCGKVTHHRDTPLLVIGSRSSPVKLAVLALTTDIIDPNKVYDINHEPRRLSPKSIPVQGMPEGHGRGVMCIDSSAGRIVVGSTGGPIQIMNMDPAKRTLMPLKSNNTPPMITLPHLTPTQMDSIRSVSPVHHPLQSISAKTSMASMPKLPLVNAGYLKTAPAIFKSNSTPTLATYQDMYGLPLPDRSPLLPPIPILLETSFTGTQGSDAERSSSRLNRKSKSHSTVYDEQEVLVDSDEDLVQDNEQDKVHSSAPTNTVDSIEKSSARTKHTVVNIASQQRMALSASSSTLQKSAKAPTSDATRGVSSSKQSSTRVPSTSSAAKTLSNLSKYIPSSPTKIMARRRASSTNLAQQATSTTSAEITASVGTGSRGTLLSASIRNRNRSESDLVNSAARSTPTTKSVSKGWSLSSPWNSPSRRLIKIK</sequence>
<keyword evidence="2" id="KW-0677">Repeat</keyword>
<dbReference type="Proteomes" id="UP000726737">
    <property type="component" value="Unassembled WGS sequence"/>
</dbReference>
<dbReference type="GO" id="GO:0009166">
    <property type="term" value="P:nucleotide catabolic process"/>
    <property type="evidence" value="ECO:0007669"/>
    <property type="project" value="TreeGrafter"/>
</dbReference>
<feature type="compositionally biased region" description="Low complexity" evidence="4">
    <location>
        <begin position="27"/>
        <end position="46"/>
    </location>
</feature>
<organism evidence="6 7">
    <name type="scientific">Mortierella polycephala</name>
    <dbReference type="NCBI Taxonomy" id="41804"/>
    <lineage>
        <taxon>Eukaryota</taxon>
        <taxon>Fungi</taxon>
        <taxon>Fungi incertae sedis</taxon>
        <taxon>Mucoromycota</taxon>
        <taxon>Mortierellomycotina</taxon>
        <taxon>Mortierellomycetes</taxon>
        <taxon>Mortierellales</taxon>
        <taxon>Mortierellaceae</taxon>
        <taxon>Mortierella</taxon>
    </lineage>
</organism>
<keyword evidence="7" id="KW-1185">Reference proteome</keyword>
<dbReference type="InterPro" id="IPR052791">
    <property type="entry name" value="SSM1_domain"/>
</dbReference>
<dbReference type="EMBL" id="JAAAJA010000039">
    <property type="protein sequence ID" value="KAG0265013.1"/>
    <property type="molecule type" value="Genomic_DNA"/>
</dbReference>
<proteinExistence type="predicted"/>
<evidence type="ECO:0000256" key="4">
    <source>
        <dbReference type="SAM" id="MobiDB-lite"/>
    </source>
</evidence>
<feature type="region of interest" description="Disordered" evidence="4">
    <location>
        <begin position="27"/>
        <end position="78"/>
    </location>
</feature>
<dbReference type="Gene3D" id="2.130.10.10">
    <property type="entry name" value="YVTN repeat-like/Quinoprotein amine dehydrogenase"/>
    <property type="match status" value="2"/>
</dbReference>
<name>A0A9P6QC13_9FUNG</name>
<dbReference type="InterPro" id="IPR015943">
    <property type="entry name" value="WD40/YVTN_repeat-like_dom_sf"/>
</dbReference>
<feature type="compositionally biased region" description="Low complexity" evidence="4">
    <location>
        <begin position="946"/>
        <end position="965"/>
    </location>
</feature>
<dbReference type="CDD" id="cd09917">
    <property type="entry name" value="F-box_SF"/>
    <property type="match status" value="1"/>
</dbReference>
<feature type="region of interest" description="Disordered" evidence="4">
    <location>
        <begin position="944"/>
        <end position="1013"/>
    </location>
</feature>
<comment type="caution">
    <text evidence="6">The sequence shown here is derived from an EMBL/GenBank/DDBJ whole genome shotgun (WGS) entry which is preliminary data.</text>
</comment>
<dbReference type="Pfam" id="PF00400">
    <property type="entry name" value="WD40"/>
    <property type="match status" value="2"/>
</dbReference>
<feature type="compositionally biased region" description="Polar residues" evidence="4">
    <location>
        <begin position="966"/>
        <end position="980"/>
    </location>
</feature>
<evidence type="ECO:0000256" key="1">
    <source>
        <dbReference type="ARBA" id="ARBA00022574"/>
    </source>
</evidence>
<dbReference type="SUPFAM" id="SSF50978">
    <property type="entry name" value="WD40 repeat-like"/>
    <property type="match status" value="1"/>
</dbReference>
<evidence type="ECO:0000313" key="6">
    <source>
        <dbReference type="EMBL" id="KAG0265013.1"/>
    </source>
</evidence>
<feature type="repeat" description="WD" evidence="3">
    <location>
        <begin position="295"/>
        <end position="334"/>
    </location>
</feature>
<feature type="region of interest" description="Disordered" evidence="4">
    <location>
        <begin position="844"/>
        <end position="929"/>
    </location>
</feature>
<feature type="compositionally biased region" description="Polar residues" evidence="4">
    <location>
        <begin position="988"/>
        <end position="1013"/>
    </location>
</feature>
<dbReference type="GO" id="GO:0008252">
    <property type="term" value="F:nucleotidase activity"/>
    <property type="evidence" value="ECO:0007669"/>
    <property type="project" value="TreeGrafter"/>
</dbReference>
<reference evidence="6" key="1">
    <citation type="journal article" date="2020" name="Fungal Divers.">
        <title>Resolving the Mortierellaceae phylogeny through synthesis of multi-gene phylogenetics and phylogenomics.</title>
        <authorList>
            <person name="Vandepol N."/>
            <person name="Liber J."/>
            <person name="Desiro A."/>
            <person name="Na H."/>
            <person name="Kennedy M."/>
            <person name="Barry K."/>
            <person name="Grigoriev I.V."/>
            <person name="Miller A.N."/>
            <person name="O'Donnell K."/>
            <person name="Stajich J.E."/>
            <person name="Bonito G."/>
        </authorList>
    </citation>
    <scope>NUCLEOTIDE SEQUENCE</scope>
    <source>
        <strain evidence="6">KOD948</strain>
    </source>
</reference>
<evidence type="ECO:0000259" key="5">
    <source>
        <dbReference type="Pfam" id="PF00646"/>
    </source>
</evidence>
<dbReference type="GO" id="GO:0006206">
    <property type="term" value="P:pyrimidine nucleobase metabolic process"/>
    <property type="evidence" value="ECO:0007669"/>
    <property type="project" value="TreeGrafter"/>
</dbReference>
<dbReference type="InterPro" id="IPR019775">
    <property type="entry name" value="WD40_repeat_CS"/>
</dbReference>
<dbReference type="Pfam" id="PF00646">
    <property type="entry name" value="F-box"/>
    <property type="match status" value="1"/>
</dbReference>
<feature type="repeat" description="WD" evidence="3">
    <location>
        <begin position="382"/>
        <end position="421"/>
    </location>
</feature>
<dbReference type="PROSITE" id="PS50294">
    <property type="entry name" value="WD_REPEATS_REGION"/>
    <property type="match status" value="1"/>
</dbReference>